<dbReference type="Proteomes" id="UP000241167">
    <property type="component" value="Unassembled WGS sequence"/>
</dbReference>
<evidence type="ECO:0000313" key="3">
    <source>
        <dbReference type="Proteomes" id="UP000241167"/>
    </source>
</evidence>
<organism evidence="2 3">
    <name type="scientific">Allosphingosinicella deserti</name>
    <dbReference type="NCBI Taxonomy" id="2116704"/>
    <lineage>
        <taxon>Bacteria</taxon>
        <taxon>Pseudomonadati</taxon>
        <taxon>Pseudomonadota</taxon>
        <taxon>Alphaproteobacteria</taxon>
        <taxon>Sphingomonadales</taxon>
        <taxon>Sphingomonadaceae</taxon>
        <taxon>Allosphingosinicella</taxon>
    </lineage>
</organism>
<reference evidence="2 3" key="1">
    <citation type="submission" date="2018-03" db="EMBL/GenBank/DDBJ databases">
        <title>The draft genome of Sphingosinicella sp. GL-C-18.</title>
        <authorList>
            <person name="Liu L."/>
            <person name="Li L."/>
            <person name="Liang L."/>
            <person name="Zhang X."/>
            <person name="Wang T."/>
        </authorList>
    </citation>
    <scope>NUCLEOTIDE SEQUENCE [LARGE SCALE GENOMIC DNA]</scope>
    <source>
        <strain evidence="2 3">GL-C-18</strain>
    </source>
</reference>
<protein>
    <submittedName>
        <fullName evidence="2">Glutathione S-transferase</fullName>
    </submittedName>
</protein>
<dbReference type="AlphaFoldDB" id="A0A2P7QI64"/>
<evidence type="ECO:0000313" key="2">
    <source>
        <dbReference type="EMBL" id="PSJ37655.1"/>
    </source>
</evidence>
<gene>
    <name evidence="2" type="ORF">C7I55_21560</name>
</gene>
<dbReference type="InterPro" id="IPR004046">
    <property type="entry name" value="GST_C"/>
</dbReference>
<dbReference type="GO" id="GO:0016740">
    <property type="term" value="F:transferase activity"/>
    <property type="evidence" value="ECO:0007669"/>
    <property type="project" value="UniProtKB-KW"/>
</dbReference>
<dbReference type="RefSeq" id="WP_106515099.1">
    <property type="nucleotide sequence ID" value="NZ_PXYI01000008.1"/>
</dbReference>
<accession>A0A2P7QI64</accession>
<evidence type="ECO:0000259" key="1">
    <source>
        <dbReference type="PROSITE" id="PS50405"/>
    </source>
</evidence>
<dbReference type="InterPro" id="IPR036282">
    <property type="entry name" value="Glutathione-S-Trfase_C_sf"/>
</dbReference>
<dbReference type="InterPro" id="IPR036249">
    <property type="entry name" value="Thioredoxin-like_sf"/>
</dbReference>
<dbReference type="Gene3D" id="1.20.1050.10">
    <property type="match status" value="1"/>
</dbReference>
<keyword evidence="2" id="KW-0808">Transferase</keyword>
<dbReference type="InterPro" id="IPR010987">
    <property type="entry name" value="Glutathione-S-Trfase_C-like"/>
</dbReference>
<dbReference type="PROSITE" id="PS50405">
    <property type="entry name" value="GST_CTER"/>
    <property type="match status" value="1"/>
</dbReference>
<dbReference type="SUPFAM" id="SSF52833">
    <property type="entry name" value="Thioredoxin-like"/>
    <property type="match status" value="1"/>
</dbReference>
<proteinExistence type="predicted"/>
<sequence>MKLLFSRNPNPRLAVAVARHLQADVAFEFAAPFAPGQAERYRPLNPNLSLPILVIEGKGLWEADAIACRLSRDVRSEFWRTADDQPDMIRWISWGKDHFMRACDVVHFERGTKQRYGLGPVDPHHVEAGLRDFRIAAALLDAELSHRDWLVGETVSYADFRMATFLPFNDVARLPLGDYPAIVHWYGRIEAIAAWRDPFAGLDAPQLPPLQG</sequence>
<dbReference type="Pfam" id="PF00043">
    <property type="entry name" value="GST_C"/>
    <property type="match status" value="1"/>
</dbReference>
<dbReference type="Gene3D" id="3.40.30.10">
    <property type="entry name" value="Glutaredoxin"/>
    <property type="match status" value="1"/>
</dbReference>
<feature type="domain" description="GST C-terminal" evidence="1">
    <location>
        <begin position="81"/>
        <end position="209"/>
    </location>
</feature>
<dbReference type="CDD" id="cd00570">
    <property type="entry name" value="GST_N_family"/>
    <property type="match status" value="1"/>
</dbReference>
<dbReference type="PANTHER" id="PTHR44051">
    <property type="entry name" value="GLUTATHIONE S-TRANSFERASE-RELATED"/>
    <property type="match status" value="1"/>
</dbReference>
<dbReference type="EMBL" id="PXYI01000008">
    <property type="protein sequence ID" value="PSJ37655.1"/>
    <property type="molecule type" value="Genomic_DNA"/>
</dbReference>
<dbReference type="PANTHER" id="PTHR44051:SF8">
    <property type="entry name" value="GLUTATHIONE S-TRANSFERASE GSTA"/>
    <property type="match status" value="1"/>
</dbReference>
<dbReference type="SUPFAM" id="SSF47616">
    <property type="entry name" value="GST C-terminal domain-like"/>
    <property type="match status" value="1"/>
</dbReference>
<keyword evidence="3" id="KW-1185">Reference proteome</keyword>
<dbReference type="OrthoDB" id="5293590at2"/>
<name>A0A2P7QI64_9SPHN</name>
<comment type="caution">
    <text evidence="2">The sequence shown here is derived from an EMBL/GenBank/DDBJ whole genome shotgun (WGS) entry which is preliminary data.</text>
</comment>